<evidence type="ECO:0000313" key="11">
    <source>
        <dbReference type="Proteomes" id="UP000032250"/>
    </source>
</evidence>
<comment type="function">
    <text evidence="8">Probably a riboflavin-binding protein that interacts with the energy-coupling factor (ECF) ABC-transporter complex.</text>
</comment>
<dbReference type="GO" id="GO:0032217">
    <property type="term" value="F:riboflavin transmembrane transporter activity"/>
    <property type="evidence" value="ECO:0007669"/>
    <property type="project" value="UniProtKB-UniRule"/>
</dbReference>
<evidence type="ECO:0000256" key="3">
    <source>
        <dbReference type="ARBA" id="ARBA00022448"/>
    </source>
</evidence>
<proteinExistence type="inferred from homology"/>
<evidence type="ECO:0000256" key="6">
    <source>
        <dbReference type="ARBA" id="ARBA00022989"/>
    </source>
</evidence>
<evidence type="ECO:0000313" key="10">
    <source>
        <dbReference type="EMBL" id="KIS25170.1"/>
    </source>
</evidence>
<keyword evidence="7 8" id="KW-0472">Membrane</keyword>
<feature type="transmembrane region" description="Helical" evidence="9">
    <location>
        <begin position="75"/>
        <end position="97"/>
    </location>
</feature>
<dbReference type="Pfam" id="PF12822">
    <property type="entry name" value="ECF_trnsprt"/>
    <property type="match status" value="1"/>
</dbReference>
<dbReference type="PATRIC" id="fig|1379739.3.peg.480"/>
<feature type="transmembrane region" description="Helical" evidence="9">
    <location>
        <begin position="109"/>
        <end position="130"/>
    </location>
</feature>
<dbReference type="PIRSF" id="PIRSF037778">
    <property type="entry name" value="UCP037778_transp_RibU"/>
    <property type="match status" value="1"/>
</dbReference>
<reference evidence="10 11" key="1">
    <citation type="submission" date="2014-06" db="EMBL/GenBank/DDBJ databases">
        <title>Genome characterization of distinct group I Clostridium botulinum lineages.</title>
        <authorList>
            <person name="Giordani F."/>
            <person name="Anselmo A."/>
            <person name="Fillo S."/>
            <person name="Palozzi A.M."/>
            <person name="Fortunato A."/>
            <person name="Gentile B."/>
            <person name="Ciammaruconi A."/>
            <person name="Anniballi F."/>
            <person name="De Medici D."/>
            <person name="Lista F."/>
        </authorList>
    </citation>
    <scope>NUCLEOTIDE SEQUENCE [LARGE SCALE GENOMIC DNA]</scope>
    <source>
        <strain evidence="10 11">B2 450</strain>
    </source>
</reference>
<evidence type="ECO:0000256" key="9">
    <source>
        <dbReference type="SAM" id="Phobius"/>
    </source>
</evidence>
<gene>
    <name evidence="10" type="ORF">N495_00905</name>
</gene>
<feature type="transmembrane region" description="Helical" evidence="9">
    <location>
        <begin position="162"/>
        <end position="186"/>
    </location>
</feature>
<keyword evidence="3 8" id="KW-0813">Transport</keyword>
<dbReference type="EMBL" id="JXSU01000006">
    <property type="protein sequence ID" value="KIS25170.1"/>
    <property type="molecule type" value="Genomic_DNA"/>
</dbReference>
<name>A0A0D1BXU8_CLOBO</name>
<dbReference type="RefSeq" id="WP_043030929.1">
    <property type="nucleotide sequence ID" value="NZ_JXSU01000006.1"/>
</dbReference>
<dbReference type="Proteomes" id="UP000032250">
    <property type="component" value="Unassembled WGS sequence"/>
</dbReference>
<protein>
    <recommendedName>
        <fullName evidence="8">Riboflavin transporter</fullName>
    </recommendedName>
</protein>
<sequence length="197" mass="21521">MKNSKLNKLVKISVLGTIGFLLMFIEIPIPIFPDFLQIDISDIPALVGGFALGPVAGILIEFMKNILHSIFKGSTVFVGEFANFLVGSVLVGVSSYIYKRDKTKKGALVGLAIGTICMSLVAGLFNYYVLLPLYEKALNFPIKAIVAIGNKLNPKIVDLKSFIFWSIIPFNLLKGAIVSLITSVIYKSVSPILHEEK</sequence>
<comment type="similarity">
    <text evidence="2 8">Belongs to the prokaryotic riboflavin transporter (P-RFT) (TC 2.A.87) family.</text>
</comment>
<evidence type="ECO:0000256" key="8">
    <source>
        <dbReference type="PIRNR" id="PIRNR037778"/>
    </source>
</evidence>
<feature type="transmembrane region" description="Helical" evidence="9">
    <location>
        <begin position="43"/>
        <end position="63"/>
    </location>
</feature>
<dbReference type="HOGENOM" id="CLU_086673_1_0_9"/>
<feature type="transmembrane region" description="Helical" evidence="9">
    <location>
        <begin position="12"/>
        <end position="31"/>
    </location>
</feature>
<evidence type="ECO:0000256" key="4">
    <source>
        <dbReference type="ARBA" id="ARBA00022475"/>
    </source>
</evidence>
<comment type="caution">
    <text evidence="10">The sequence shown here is derived from an EMBL/GenBank/DDBJ whole genome shotgun (WGS) entry which is preliminary data.</text>
</comment>
<evidence type="ECO:0000256" key="5">
    <source>
        <dbReference type="ARBA" id="ARBA00022692"/>
    </source>
</evidence>
<accession>A0A0D1BXU8</accession>
<dbReference type="Gene3D" id="1.10.1760.20">
    <property type="match status" value="1"/>
</dbReference>
<dbReference type="AlphaFoldDB" id="A0A0D1BXU8"/>
<keyword evidence="6 9" id="KW-1133">Transmembrane helix</keyword>
<keyword evidence="4 8" id="KW-1003">Cell membrane</keyword>
<comment type="subcellular location">
    <subcellularLocation>
        <location evidence="1">Cell membrane</location>
        <topology evidence="1">Multi-pass membrane protein</topology>
    </subcellularLocation>
</comment>
<keyword evidence="5 9" id="KW-0812">Transmembrane</keyword>
<dbReference type="GO" id="GO:0005886">
    <property type="term" value="C:plasma membrane"/>
    <property type="evidence" value="ECO:0007669"/>
    <property type="project" value="UniProtKB-SubCell"/>
</dbReference>
<dbReference type="PANTHER" id="PTHR38438">
    <property type="entry name" value="RIBOFLAVIN TRANSPORTER RIBU"/>
    <property type="match status" value="1"/>
</dbReference>
<dbReference type="PANTHER" id="PTHR38438:SF1">
    <property type="entry name" value="RIBOFLAVIN TRANSPORTER RIBU"/>
    <property type="match status" value="1"/>
</dbReference>
<organism evidence="10 11">
    <name type="scientific">Clostridium botulinum B2 450</name>
    <dbReference type="NCBI Taxonomy" id="1379739"/>
    <lineage>
        <taxon>Bacteria</taxon>
        <taxon>Bacillati</taxon>
        <taxon>Bacillota</taxon>
        <taxon>Clostridia</taxon>
        <taxon>Eubacteriales</taxon>
        <taxon>Clostridiaceae</taxon>
        <taxon>Clostridium</taxon>
    </lineage>
</organism>
<dbReference type="InterPro" id="IPR025720">
    <property type="entry name" value="RibU"/>
</dbReference>
<evidence type="ECO:0000256" key="1">
    <source>
        <dbReference type="ARBA" id="ARBA00004651"/>
    </source>
</evidence>
<evidence type="ECO:0000256" key="2">
    <source>
        <dbReference type="ARBA" id="ARBA00005540"/>
    </source>
</evidence>
<dbReference type="OrthoDB" id="9809216at2"/>
<evidence type="ECO:0000256" key="7">
    <source>
        <dbReference type="ARBA" id="ARBA00023136"/>
    </source>
</evidence>
<dbReference type="InterPro" id="IPR024529">
    <property type="entry name" value="ECF_trnsprt_substrate-spec"/>
</dbReference>